<gene>
    <name evidence="1" type="ORF">GGQ80_001705</name>
</gene>
<proteinExistence type="predicted"/>
<dbReference type="EMBL" id="JACIEV010000004">
    <property type="protein sequence ID" value="MBB4153799.1"/>
    <property type="molecule type" value="Genomic_DNA"/>
</dbReference>
<reference evidence="1 2" key="1">
    <citation type="submission" date="2020-08" db="EMBL/GenBank/DDBJ databases">
        <title>Genomic Encyclopedia of Type Strains, Phase IV (KMG-IV): sequencing the most valuable type-strain genomes for metagenomic binning, comparative biology and taxonomic classification.</title>
        <authorList>
            <person name="Goeker M."/>
        </authorList>
    </citation>
    <scope>NUCLEOTIDE SEQUENCE [LARGE SCALE GENOMIC DNA]</scope>
    <source>
        <strain evidence="1 2">YC6723</strain>
    </source>
</reference>
<dbReference type="RefSeq" id="WP_183983710.1">
    <property type="nucleotide sequence ID" value="NZ_JACIEV010000004.1"/>
</dbReference>
<keyword evidence="2" id="KW-1185">Reference proteome</keyword>
<name>A0A840F7U7_9SPHN</name>
<dbReference type="AlphaFoldDB" id="A0A840F7U7"/>
<organism evidence="1 2">
    <name type="scientific">Sphingomonas jinjuensis</name>
    <dbReference type="NCBI Taxonomy" id="535907"/>
    <lineage>
        <taxon>Bacteria</taxon>
        <taxon>Pseudomonadati</taxon>
        <taxon>Pseudomonadota</taxon>
        <taxon>Alphaproteobacteria</taxon>
        <taxon>Sphingomonadales</taxon>
        <taxon>Sphingomonadaceae</taxon>
        <taxon>Sphingomonas</taxon>
    </lineage>
</organism>
<sequence>MIGKIIGALVGRELDRNNRGSGVGGAAKGVIAASVLRRMGPLGMLLGGGWAAKKAYDRHRAGRVGNPVR</sequence>
<evidence type="ECO:0000313" key="1">
    <source>
        <dbReference type="EMBL" id="MBB4153799.1"/>
    </source>
</evidence>
<comment type="caution">
    <text evidence="1">The sequence shown here is derived from an EMBL/GenBank/DDBJ whole genome shotgun (WGS) entry which is preliminary data.</text>
</comment>
<evidence type="ECO:0000313" key="2">
    <source>
        <dbReference type="Proteomes" id="UP000529795"/>
    </source>
</evidence>
<protein>
    <submittedName>
        <fullName evidence="1">Uncharacterized protein</fullName>
    </submittedName>
</protein>
<dbReference type="Proteomes" id="UP000529795">
    <property type="component" value="Unassembled WGS sequence"/>
</dbReference>
<accession>A0A840F7U7</accession>